<sequence length="134" mass="15077">MKSTFNTISSLIIWSGLIISGLTSCQESTATTVHHAPTDLAVQLQKTNQIAVMRKEVENVAQNQFGVCDTCVTGFKSVIIENRLLANELAKQNLRMKQILDSNEVELQKIQTLHATNRKTRQDYELRYALANNQ</sequence>
<accession>A0ABU5QUD9</accession>
<evidence type="ECO:0000313" key="1">
    <source>
        <dbReference type="EMBL" id="MEA5260628.1"/>
    </source>
</evidence>
<reference evidence="1 2" key="1">
    <citation type="submission" date="2023-12" db="EMBL/GenBank/DDBJ databases">
        <title>Novel species of the genus Arcicella isolated from rivers.</title>
        <authorList>
            <person name="Lu H."/>
        </authorList>
    </citation>
    <scope>NUCLEOTIDE SEQUENCE [LARGE SCALE GENOMIC DNA]</scope>
    <source>
        <strain evidence="1 2">LMG 21963</strain>
    </source>
</reference>
<comment type="caution">
    <text evidence="1">The sequence shown here is derived from an EMBL/GenBank/DDBJ whole genome shotgun (WGS) entry which is preliminary data.</text>
</comment>
<dbReference type="PROSITE" id="PS51257">
    <property type="entry name" value="PROKAR_LIPOPROTEIN"/>
    <property type="match status" value="1"/>
</dbReference>
<protein>
    <recommendedName>
        <fullName evidence="3">Heavy-metal resistance protein</fullName>
    </recommendedName>
</protein>
<keyword evidence="2" id="KW-1185">Reference proteome</keyword>
<evidence type="ECO:0000313" key="2">
    <source>
        <dbReference type="Proteomes" id="UP001304671"/>
    </source>
</evidence>
<proteinExistence type="predicted"/>
<dbReference type="RefSeq" id="WP_323253318.1">
    <property type="nucleotide sequence ID" value="NZ_JAYFUL010000061.1"/>
</dbReference>
<evidence type="ECO:0008006" key="3">
    <source>
        <dbReference type="Google" id="ProtNLM"/>
    </source>
</evidence>
<dbReference type="EMBL" id="JAYFUL010000061">
    <property type="protein sequence ID" value="MEA5260628.1"/>
    <property type="molecule type" value="Genomic_DNA"/>
</dbReference>
<organism evidence="1 2">
    <name type="scientific">Arcicella aquatica</name>
    <dbReference type="NCBI Taxonomy" id="217141"/>
    <lineage>
        <taxon>Bacteria</taxon>
        <taxon>Pseudomonadati</taxon>
        <taxon>Bacteroidota</taxon>
        <taxon>Cytophagia</taxon>
        <taxon>Cytophagales</taxon>
        <taxon>Flectobacillaceae</taxon>
        <taxon>Arcicella</taxon>
    </lineage>
</organism>
<gene>
    <name evidence="1" type="ORF">VB264_22715</name>
</gene>
<name>A0ABU5QUD9_9BACT</name>
<dbReference type="Proteomes" id="UP001304671">
    <property type="component" value="Unassembled WGS sequence"/>
</dbReference>